<name>A0A370GWK5_9NOCA</name>
<dbReference type="Gene3D" id="3.30.200.20">
    <property type="entry name" value="Phosphorylase Kinase, domain 1"/>
    <property type="match status" value="1"/>
</dbReference>
<gene>
    <name evidence="2" type="ORF">DFR68_11161</name>
</gene>
<dbReference type="InterPro" id="IPR011009">
    <property type="entry name" value="Kinase-like_dom_sf"/>
</dbReference>
<keyword evidence="2" id="KW-0808">Transferase</keyword>
<dbReference type="PANTHER" id="PTHR21310:SF42">
    <property type="entry name" value="BIFUNCTIONAL AAC_APH"/>
    <property type="match status" value="1"/>
</dbReference>
<dbReference type="Gene3D" id="3.90.1200.10">
    <property type="match status" value="1"/>
</dbReference>
<dbReference type="InterPro" id="IPR002575">
    <property type="entry name" value="Aminoglycoside_PTrfase"/>
</dbReference>
<dbReference type="Pfam" id="PF01636">
    <property type="entry name" value="APH"/>
    <property type="match status" value="1"/>
</dbReference>
<dbReference type="SUPFAM" id="SSF56112">
    <property type="entry name" value="Protein kinase-like (PK-like)"/>
    <property type="match status" value="1"/>
</dbReference>
<evidence type="ECO:0000313" key="2">
    <source>
        <dbReference type="EMBL" id="RDI46303.1"/>
    </source>
</evidence>
<dbReference type="RefSeq" id="WP_068019411.1">
    <property type="nucleotide sequence ID" value="NZ_QQAZ01000011.1"/>
</dbReference>
<dbReference type="PANTHER" id="PTHR21310">
    <property type="entry name" value="AMINOGLYCOSIDE PHOSPHOTRANSFERASE-RELATED-RELATED"/>
    <property type="match status" value="1"/>
</dbReference>
<sequence length="311" mass="34453">MSASVRLPDDWEARVRDALAVSPRPELAAGALRRLGAGMDSVALLLERPEGSYVLRLPQDPHGAEGIAHEAVLLPELAERLSVPIPRFLFTAPNPLGPGEFCVYPAVPGESLSDEQWKARGLLDLPGTARRIAELIEGVHAFPVARARELGIETWDLRADFTDDLKAVRAEVLPLLPESEASVLLRAWENYLGDDANFDYRPALTHADVSLDHLLVTGTEITGLIDFGDVEIGDPDYDLCYLYPDAGPEFVRRVQHCRGTELDPRQEAKLRFWACADPALDVLHALENEMPEFREGRLRVLSESLARFQHG</sequence>
<reference evidence="2 3" key="1">
    <citation type="submission" date="2018-07" db="EMBL/GenBank/DDBJ databases">
        <title>Genomic Encyclopedia of Type Strains, Phase IV (KMG-IV): sequencing the most valuable type-strain genomes for metagenomic binning, comparative biology and taxonomic classification.</title>
        <authorList>
            <person name="Goeker M."/>
        </authorList>
    </citation>
    <scope>NUCLEOTIDE SEQUENCE [LARGE SCALE GENOMIC DNA]</scope>
    <source>
        <strain evidence="2 3">DSM 44952</strain>
    </source>
</reference>
<proteinExistence type="predicted"/>
<dbReference type="GO" id="GO:0016740">
    <property type="term" value="F:transferase activity"/>
    <property type="evidence" value="ECO:0007669"/>
    <property type="project" value="UniProtKB-KW"/>
</dbReference>
<accession>A0A370GWK5</accession>
<dbReference type="Proteomes" id="UP000255355">
    <property type="component" value="Unassembled WGS sequence"/>
</dbReference>
<organism evidence="2 3">
    <name type="scientific">Nocardia mexicana</name>
    <dbReference type="NCBI Taxonomy" id="279262"/>
    <lineage>
        <taxon>Bacteria</taxon>
        <taxon>Bacillati</taxon>
        <taxon>Actinomycetota</taxon>
        <taxon>Actinomycetes</taxon>
        <taxon>Mycobacteriales</taxon>
        <taxon>Nocardiaceae</taxon>
        <taxon>Nocardia</taxon>
    </lineage>
</organism>
<protein>
    <submittedName>
        <fullName evidence="2">Phosphotransferase family enzyme</fullName>
    </submittedName>
</protein>
<evidence type="ECO:0000313" key="3">
    <source>
        <dbReference type="Proteomes" id="UP000255355"/>
    </source>
</evidence>
<dbReference type="STRING" id="1210089.GCA_001613165_02849"/>
<evidence type="ECO:0000259" key="1">
    <source>
        <dbReference type="Pfam" id="PF01636"/>
    </source>
</evidence>
<feature type="domain" description="Aminoglycoside phosphotransferase" evidence="1">
    <location>
        <begin position="32"/>
        <end position="258"/>
    </location>
</feature>
<dbReference type="InterPro" id="IPR051678">
    <property type="entry name" value="AGP_Transferase"/>
</dbReference>
<dbReference type="AlphaFoldDB" id="A0A370GWK5"/>
<dbReference type="EMBL" id="QQAZ01000011">
    <property type="protein sequence ID" value="RDI46303.1"/>
    <property type="molecule type" value="Genomic_DNA"/>
</dbReference>
<keyword evidence="3" id="KW-1185">Reference proteome</keyword>
<comment type="caution">
    <text evidence="2">The sequence shown here is derived from an EMBL/GenBank/DDBJ whole genome shotgun (WGS) entry which is preliminary data.</text>
</comment>